<evidence type="ECO:0000256" key="10">
    <source>
        <dbReference type="ARBA" id="ARBA00022679"/>
    </source>
</evidence>
<evidence type="ECO:0000313" key="21">
    <source>
        <dbReference type="Proteomes" id="UP000194151"/>
    </source>
</evidence>
<reference evidence="20 21" key="1">
    <citation type="submission" date="2017-05" db="EMBL/GenBank/DDBJ databases">
        <title>Complete and WGS of Bordetella genogroups.</title>
        <authorList>
            <person name="Spilker T."/>
            <person name="LiPuma J."/>
        </authorList>
    </citation>
    <scope>NUCLEOTIDE SEQUENCE [LARGE SCALE GENOMIC DNA]</scope>
    <source>
        <strain evidence="20 21">AU19157</strain>
    </source>
</reference>
<feature type="transmembrane region" description="Helical" evidence="19">
    <location>
        <begin position="150"/>
        <end position="169"/>
    </location>
</feature>
<dbReference type="Pfam" id="PF01148">
    <property type="entry name" value="CTP_transf_1"/>
    <property type="match status" value="1"/>
</dbReference>
<feature type="transmembrane region" description="Helical" evidence="19">
    <location>
        <begin position="94"/>
        <end position="112"/>
    </location>
</feature>
<evidence type="ECO:0000256" key="7">
    <source>
        <dbReference type="ARBA" id="ARBA00019373"/>
    </source>
</evidence>
<evidence type="ECO:0000256" key="19">
    <source>
        <dbReference type="SAM" id="Phobius"/>
    </source>
</evidence>
<evidence type="ECO:0000256" key="6">
    <source>
        <dbReference type="ARBA" id="ARBA00012487"/>
    </source>
</evidence>
<dbReference type="AlphaFoldDB" id="A0A1W6YKA3"/>
<evidence type="ECO:0000256" key="9">
    <source>
        <dbReference type="ARBA" id="ARBA00022516"/>
    </source>
</evidence>
<keyword evidence="15 19" id="KW-0472">Membrane</keyword>
<evidence type="ECO:0000256" key="17">
    <source>
        <dbReference type="ARBA" id="ARBA00023264"/>
    </source>
</evidence>
<comment type="pathway">
    <text evidence="3 18">Phospholipid metabolism; CDP-diacylglycerol biosynthesis; CDP-diacylglycerol from sn-glycerol 3-phosphate: step 3/3.</text>
</comment>
<dbReference type="PROSITE" id="PS01315">
    <property type="entry name" value="CDS"/>
    <property type="match status" value="1"/>
</dbReference>
<keyword evidence="10 18" id="KW-0808">Transferase</keyword>
<evidence type="ECO:0000256" key="3">
    <source>
        <dbReference type="ARBA" id="ARBA00005119"/>
    </source>
</evidence>
<feature type="transmembrane region" description="Helical" evidence="19">
    <location>
        <begin position="220"/>
        <end position="242"/>
    </location>
</feature>
<feature type="transmembrane region" description="Helical" evidence="19">
    <location>
        <begin position="190"/>
        <end position="208"/>
    </location>
</feature>
<keyword evidence="13 19" id="KW-1133">Transmembrane helix</keyword>
<dbReference type="RefSeq" id="WP_086064673.1">
    <property type="nucleotide sequence ID" value="NZ_CP021108.1"/>
</dbReference>
<evidence type="ECO:0000256" key="15">
    <source>
        <dbReference type="ARBA" id="ARBA00023136"/>
    </source>
</evidence>
<evidence type="ECO:0000256" key="13">
    <source>
        <dbReference type="ARBA" id="ARBA00022989"/>
    </source>
</evidence>
<dbReference type="GO" id="GO:0016024">
    <property type="term" value="P:CDP-diacylglycerol biosynthetic process"/>
    <property type="evidence" value="ECO:0007669"/>
    <property type="project" value="UniProtKB-UniPathway"/>
</dbReference>
<comment type="similarity">
    <text evidence="5 18">Belongs to the CDS family.</text>
</comment>
<keyword evidence="11 18" id="KW-0812">Transmembrane</keyword>
<keyword evidence="21" id="KW-1185">Reference proteome</keyword>
<dbReference type="KEGG" id="bgv:CAL12_12140"/>
<dbReference type="PANTHER" id="PTHR46382:SF1">
    <property type="entry name" value="PHOSPHATIDATE CYTIDYLYLTRANSFERASE"/>
    <property type="match status" value="1"/>
</dbReference>
<sequence>MLRQRIVTAVILLAVLAATMAAPTPWPFMVLLAVATACAGWEWARLTLPAGGGAGAIAVGVLLGIAALCVTFWWTGGSRYDFAAEASGALLFNWVVPLSALLWIFGATVAVVRGRSDAPPASVPLTLFAILALLAAWAVLALFFMTHGAVFLLSLLALVWAADIAAYFGGRALGRRKLAPRVSPGKTVEGAICGVAAAVIWIGVSSLWQGTFGHALVQRWTLWGALPIAALLGMLSIVGDLFESLLKRRAGRKDSSNLLPGHGGVYDRIDAILPVAPVALLLSGVLF</sequence>
<feature type="transmembrane region" description="Helical" evidence="19">
    <location>
        <begin position="124"/>
        <end position="144"/>
    </location>
</feature>
<dbReference type="GO" id="GO:0004605">
    <property type="term" value="F:phosphatidate cytidylyltransferase activity"/>
    <property type="evidence" value="ECO:0007669"/>
    <property type="project" value="UniProtKB-EC"/>
</dbReference>
<evidence type="ECO:0000313" key="20">
    <source>
        <dbReference type="EMBL" id="ARP81482.1"/>
    </source>
</evidence>
<feature type="transmembrane region" description="Helical" evidence="19">
    <location>
        <begin position="55"/>
        <end position="74"/>
    </location>
</feature>
<comment type="subcellular location">
    <subcellularLocation>
        <location evidence="2">Cell membrane</location>
        <topology evidence="2">Multi-pass membrane protein</topology>
    </subcellularLocation>
</comment>
<evidence type="ECO:0000256" key="14">
    <source>
        <dbReference type="ARBA" id="ARBA00023098"/>
    </source>
</evidence>
<evidence type="ECO:0000256" key="12">
    <source>
        <dbReference type="ARBA" id="ARBA00022695"/>
    </source>
</evidence>
<evidence type="ECO:0000256" key="1">
    <source>
        <dbReference type="ARBA" id="ARBA00001698"/>
    </source>
</evidence>
<evidence type="ECO:0000256" key="5">
    <source>
        <dbReference type="ARBA" id="ARBA00010185"/>
    </source>
</evidence>
<dbReference type="EMBL" id="CP021108">
    <property type="protein sequence ID" value="ARP81482.1"/>
    <property type="molecule type" value="Genomic_DNA"/>
</dbReference>
<accession>A0A1W6YKA3</accession>
<dbReference type="OrthoDB" id="9799199at2"/>
<name>A0A1W6YKA3_9BORD</name>
<dbReference type="UniPathway" id="UPA00557">
    <property type="reaction ID" value="UER00614"/>
</dbReference>
<proteinExistence type="inferred from homology"/>
<protein>
    <recommendedName>
        <fullName evidence="7 18">Phosphatidate cytidylyltransferase</fullName>
        <ecNumber evidence="6 18">2.7.7.41</ecNumber>
    </recommendedName>
</protein>
<keyword evidence="14" id="KW-0443">Lipid metabolism</keyword>
<organism evidence="20 21">
    <name type="scientific">Bordetella genomosp. 8</name>
    <dbReference type="NCBI Taxonomy" id="1416806"/>
    <lineage>
        <taxon>Bacteria</taxon>
        <taxon>Pseudomonadati</taxon>
        <taxon>Pseudomonadota</taxon>
        <taxon>Betaproteobacteria</taxon>
        <taxon>Burkholderiales</taxon>
        <taxon>Alcaligenaceae</taxon>
        <taxon>Bordetella</taxon>
    </lineage>
</organism>
<gene>
    <name evidence="20" type="ORF">CAL12_12140</name>
</gene>
<keyword evidence="16" id="KW-0594">Phospholipid biosynthesis</keyword>
<evidence type="ECO:0000256" key="4">
    <source>
        <dbReference type="ARBA" id="ARBA00005189"/>
    </source>
</evidence>
<comment type="pathway">
    <text evidence="4">Lipid metabolism.</text>
</comment>
<dbReference type="Proteomes" id="UP000194151">
    <property type="component" value="Chromosome"/>
</dbReference>
<evidence type="ECO:0000256" key="8">
    <source>
        <dbReference type="ARBA" id="ARBA00022475"/>
    </source>
</evidence>
<dbReference type="EC" id="2.7.7.41" evidence="6 18"/>
<dbReference type="PANTHER" id="PTHR46382">
    <property type="entry name" value="PHOSPHATIDATE CYTIDYLYLTRANSFERASE"/>
    <property type="match status" value="1"/>
</dbReference>
<keyword evidence="9" id="KW-0444">Lipid biosynthesis</keyword>
<dbReference type="GO" id="GO:0005886">
    <property type="term" value="C:plasma membrane"/>
    <property type="evidence" value="ECO:0007669"/>
    <property type="project" value="UniProtKB-SubCell"/>
</dbReference>
<evidence type="ECO:0000256" key="2">
    <source>
        <dbReference type="ARBA" id="ARBA00004651"/>
    </source>
</evidence>
<comment type="catalytic activity">
    <reaction evidence="1 18">
        <text>a 1,2-diacyl-sn-glycero-3-phosphate + CTP + H(+) = a CDP-1,2-diacyl-sn-glycerol + diphosphate</text>
        <dbReference type="Rhea" id="RHEA:16229"/>
        <dbReference type="ChEBI" id="CHEBI:15378"/>
        <dbReference type="ChEBI" id="CHEBI:33019"/>
        <dbReference type="ChEBI" id="CHEBI:37563"/>
        <dbReference type="ChEBI" id="CHEBI:58332"/>
        <dbReference type="ChEBI" id="CHEBI:58608"/>
        <dbReference type="EC" id="2.7.7.41"/>
    </reaction>
</comment>
<evidence type="ECO:0000256" key="11">
    <source>
        <dbReference type="ARBA" id="ARBA00022692"/>
    </source>
</evidence>
<dbReference type="STRING" id="1416806.CAL12_12140"/>
<keyword evidence="12 18" id="KW-0548">Nucleotidyltransferase</keyword>
<evidence type="ECO:0000256" key="18">
    <source>
        <dbReference type="RuleBase" id="RU003938"/>
    </source>
</evidence>
<keyword evidence="8" id="KW-1003">Cell membrane</keyword>
<dbReference type="InterPro" id="IPR000374">
    <property type="entry name" value="PC_trans"/>
</dbReference>
<evidence type="ECO:0000256" key="16">
    <source>
        <dbReference type="ARBA" id="ARBA00023209"/>
    </source>
</evidence>
<keyword evidence="17" id="KW-1208">Phospholipid metabolism</keyword>